<dbReference type="NCBIfam" id="TIGR00797">
    <property type="entry name" value="matE"/>
    <property type="match status" value="1"/>
</dbReference>
<evidence type="ECO:0000256" key="4">
    <source>
        <dbReference type="ARBA" id="ARBA00022448"/>
    </source>
</evidence>
<dbReference type="EMBL" id="JAUSWN010000002">
    <property type="protein sequence ID" value="MDQ0478653.1"/>
    <property type="molecule type" value="Genomic_DNA"/>
</dbReference>
<feature type="transmembrane region" description="Helical" evidence="10">
    <location>
        <begin position="313"/>
        <end position="340"/>
    </location>
</feature>
<evidence type="ECO:0000313" key="12">
    <source>
        <dbReference type="Proteomes" id="UP001224418"/>
    </source>
</evidence>
<evidence type="ECO:0000256" key="1">
    <source>
        <dbReference type="ARBA" id="ARBA00004651"/>
    </source>
</evidence>
<keyword evidence="4" id="KW-0813">Transport</keyword>
<dbReference type="InterPro" id="IPR045070">
    <property type="entry name" value="MATE_MepA-like"/>
</dbReference>
<reference evidence="11 12" key="1">
    <citation type="submission" date="2023-07" db="EMBL/GenBank/DDBJ databases">
        <title>Genomic Encyclopedia of Type Strains, Phase IV (KMG-IV): sequencing the most valuable type-strain genomes for metagenomic binning, comparative biology and taxonomic classification.</title>
        <authorList>
            <person name="Goeker M."/>
        </authorList>
    </citation>
    <scope>NUCLEOTIDE SEQUENCE [LARGE SCALE GENOMIC DNA]</scope>
    <source>
        <strain evidence="11 12">DSM 1400</strain>
    </source>
</reference>
<name>A0ABU0JNJ2_HATLI</name>
<feature type="transmembrane region" description="Helical" evidence="10">
    <location>
        <begin position="93"/>
        <end position="116"/>
    </location>
</feature>
<proteinExistence type="inferred from homology"/>
<dbReference type="Pfam" id="PF01554">
    <property type="entry name" value="MatE"/>
    <property type="match status" value="2"/>
</dbReference>
<keyword evidence="9" id="KW-0046">Antibiotic resistance</keyword>
<gene>
    <name evidence="11" type="ORF">QOZ93_000362</name>
</gene>
<dbReference type="InterPro" id="IPR002528">
    <property type="entry name" value="MATE_fam"/>
</dbReference>
<protein>
    <recommendedName>
        <fullName evidence="3">Multidrug export protein MepA</fullName>
    </recommendedName>
</protein>
<evidence type="ECO:0000256" key="5">
    <source>
        <dbReference type="ARBA" id="ARBA00022475"/>
    </source>
</evidence>
<sequence length="446" mass="49084">MKKKFDLLNDDLKKLFIRYLIPSVLSSIAIAMYIFVDTMFIGLGVGSSGLAALNISLPVFTISSSLALILGIGGATTLSICVGQGKKEEGSKIFTISMLIATILGISISILGNVFSKQICLFLGASQTILPLVNEYLSILISFTWAFLIAGVLGCFIRNDKNPKLVMRATIIANISNVVLDYVFIFIFHWGMKGAVLATVISPIINILLLSIHFKSKNNTLSFKKVKVEFAIIMRIIKNGFGTFIQDVCHGVMLFLFNKTLMTLGGEIYVSSYGIIVNVAYVGTCIFAGIAQSIQPIISVNFGAKKIKRVYTALKYALSTSVIVGFTLYVVVLIFPEYIISLFTTGDKELVDITIKGMRIYFLSYAFCSINMVVLYFLQSIERAKESIAISLSSGIVFSSSGLFILVYLFNILGVWFTVPFAEGITCVISIIFVMQSRKRLIVFKE</sequence>
<dbReference type="InterPro" id="IPR051327">
    <property type="entry name" value="MATE_MepA_subfamily"/>
</dbReference>
<keyword evidence="5" id="KW-1003">Cell membrane</keyword>
<comment type="caution">
    <text evidence="11">The sequence shown here is derived from an EMBL/GenBank/DDBJ whole genome shotgun (WGS) entry which is preliminary data.</text>
</comment>
<keyword evidence="7 10" id="KW-1133">Transmembrane helix</keyword>
<evidence type="ECO:0000256" key="9">
    <source>
        <dbReference type="ARBA" id="ARBA00023251"/>
    </source>
</evidence>
<evidence type="ECO:0000256" key="3">
    <source>
        <dbReference type="ARBA" id="ARBA00022106"/>
    </source>
</evidence>
<dbReference type="PANTHER" id="PTHR43823">
    <property type="entry name" value="SPORULATION PROTEIN YKVU"/>
    <property type="match status" value="1"/>
</dbReference>
<feature type="transmembrane region" description="Helical" evidence="10">
    <location>
        <begin position="416"/>
        <end position="435"/>
    </location>
</feature>
<keyword evidence="12" id="KW-1185">Reference proteome</keyword>
<feature type="transmembrane region" description="Helical" evidence="10">
    <location>
        <begin position="390"/>
        <end position="410"/>
    </location>
</feature>
<accession>A0ABU0JNJ2</accession>
<feature type="transmembrane region" description="Helical" evidence="10">
    <location>
        <begin position="360"/>
        <end position="378"/>
    </location>
</feature>
<feature type="transmembrane region" description="Helical" evidence="10">
    <location>
        <begin position="136"/>
        <end position="157"/>
    </location>
</feature>
<keyword evidence="6 10" id="KW-0812">Transmembrane</keyword>
<evidence type="ECO:0000256" key="10">
    <source>
        <dbReference type="SAM" id="Phobius"/>
    </source>
</evidence>
<dbReference type="Proteomes" id="UP001224418">
    <property type="component" value="Unassembled WGS sequence"/>
</dbReference>
<dbReference type="InterPro" id="IPR048279">
    <property type="entry name" value="MdtK-like"/>
</dbReference>
<evidence type="ECO:0000256" key="2">
    <source>
        <dbReference type="ARBA" id="ARBA00008417"/>
    </source>
</evidence>
<feature type="transmembrane region" description="Helical" evidence="10">
    <location>
        <begin position="20"/>
        <end position="43"/>
    </location>
</feature>
<feature type="transmembrane region" description="Helical" evidence="10">
    <location>
        <begin position="269"/>
        <end position="292"/>
    </location>
</feature>
<feature type="transmembrane region" description="Helical" evidence="10">
    <location>
        <begin position="196"/>
        <end position="215"/>
    </location>
</feature>
<comment type="subcellular location">
    <subcellularLocation>
        <location evidence="1">Cell membrane</location>
        <topology evidence="1">Multi-pass membrane protein</topology>
    </subcellularLocation>
</comment>
<evidence type="ECO:0000313" key="11">
    <source>
        <dbReference type="EMBL" id="MDQ0478653.1"/>
    </source>
</evidence>
<feature type="transmembrane region" description="Helical" evidence="10">
    <location>
        <begin position="169"/>
        <end position="190"/>
    </location>
</feature>
<dbReference type="PANTHER" id="PTHR43823:SF3">
    <property type="entry name" value="MULTIDRUG EXPORT PROTEIN MEPA"/>
    <property type="match status" value="1"/>
</dbReference>
<evidence type="ECO:0000256" key="6">
    <source>
        <dbReference type="ARBA" id="ARBA00022692"/>
    </source>
</evidence>
<keyword evidence="8 10" id="KW-0472">Membrane</keyword>
<comment type="similarity">
    <text evidence="2">Belongs to the multi antimicrobial extrusion (MATE) (TC 2.A.66.1) family. MepA subfamily.</text>
</comment>
<feature type="transmembrane region" description="Helical" evidence="10">
    <location>
        <begin position="55"/>
        <end position="81"/>
    </location>
</feature>
<feature type="transmembrane region" description="Helical" evidence="10">
    <location>
        <begin position="236"/>
        <end position="257"/>
    </location>
</feature>
<dbReference type="CDD" id="cd13143">
    <property type="entry name" value="MATE_MepA_like"/>
    <property type="match status" value="1"/>
</dbReference>
<organism evidence="11 12">
    <name type="scientific">Hathewaya limosa</name>
    <name type="common">Clostridium limosum</name>
    <dbReference type="NCBI Taxonomy" id="1536"/>
    <lineage>
        <taxon>Bacteria</taxon>
        <taxon>Bacillati</taxon>
        <taxon>Bacillota</taxon>
        <taxon>Clostridia</taxon>
        <taxon>Eubacteriales</taxon>
        <taxon>Clostridiaceae</taxon>
        <taxon>Hathewaya</taxon>
    </lineage>
</organism>
<evidence type="ECO:0000256" key="7">
    <source>
        <dbReference type="ARBA" id="ARBA00022989"/>
    </source>
</evidence>
<dbReference type="PIRSF" id="PIRSF006603">
    <property type="entry name" value="DinF"/>
    <property type="match status" value="1"/>
</dbReference>
<dbReference type="RefSeq" id="WP_307354891.1">
    <property type="nucleotide sequence ID" value="NZ_BAAACJ010000008.1"/>
</dbReference>
<evidence type="ECO:0000256" key="8">
    <source>
        <dbReference type="ARBA" id="ARBA00023136"/>
    </source>
</evidence>